<accession>A0A6C2C8C1</accession>
<reference evidence="4 5" key="1">
    <citation type="submission" date="2019-01" db="EMBL/GenBank/DDBJ databases">
        <title>Weissella sp. nov., a novel lactic acid bacterium isolated from animal feces.</title>
        <authorList>
            <person name="Wang L.-T."/>
        </authorList>
    </citation>
    <scope>NUCLEOTIDE SEQUENCE [LARGE SCALE GENOMIC DNA]</scope>
    <source>
        <strain evidence="4 5">8H-2</strain>
    </source>
</reference>
<organism evidence="4 5">
    <name type="scientific">Weissella muntiaci</name>
    <dbReference type="NCBI Taxonomy" id="2508881"/>
    <lineage>
        <taxon>Bacteria</taxon>
        <taxon>Bacillati</taxon>
        <taxon>Bacillota</taxon>
        <taxon>Bacilli</taxon>
        <taxon>Lactobacillales</taxon>
        <taxon>Lactobacillaceae</taxon>
        <taxon>Weissella</taxon>
    </lineage>
</organism>
<dbReference type="Proteomes" id="UP000371977">
    <property type="component" value="Unassembled WGS sequence"/>
</dbReference>
<protein>
    <submittedName>
        <fullName evidence="4">Sugar transferase</fullName>
    </submittedName>
</protein>
<comment type="similarity">
    <text evidence="1">Belongs to the bacterial sugar transferase family.</text>
</comment>
<dbReference type="OrthoDB" id="9808602at2"/>
<evidence type="ECO:0000256" key="2">
    <source>
        <dbReference type="SAM" id="Phobius"/>
    </source>
</evidence>
<evidence type="ECO:0000313" key="4">
    <source>
        <dbReference type="EMBL" id="TYC49872.1"/>
    </source>
</evidence>
<keyword evidence="2" id="KW-1133">Transmembrane helix</keyword>
<keyword evidence="2" id="KW-0472">Membrane</keyword>
<name>A0A6C2C8C1_9LACO</name>
<dbReference type="GO" id="GO:0016780">
    <property type="term" value="F:phosphotransferase activity, for other substituted phosphate groups"/>
    <property type="evidence" value="ECO:0007669"/>
    <property type="project" value="TreeGrafter"/>
</dbReference>
<dbReference type="AlphaFoldDB" id="A0A6C2C8C1"/>
<feature type="transmembrane region" description="Helical" evidence="2">
    <location>
        <begin position="14"/>
        <end position="35"/>
    </location>
</feature>
<evidence type="ECO:0000313" key="5">
    <source>
        <dbReference type="Proteomes" id="UP000371977"/>
    </source>
</evidence>
<keyword evidence="5" id="KW-1185">Reference proteome</keyword>
<gene>
    <name evidence="4" type="ORF">ESZ50_04585</name>
</gene>
<dbReference type="RefSeq" id="WP_148622431.1">
    <property type="nucleotide sequence ID" value="NZ_SDGZ01000013.1"/>
</dbReference>
<evidence type="ECO:0000256" key="1">
    <source>
        <dbReference type="ARBA" id="ARBA00006464"/>
    </source>
</evidence>
<dbReference type="PANTHER" id="PTHR30576">
    <property type="entry name" value="COLANIC BIOSYNTHESIS UDP-GLUCOSE LIPID CARRIER TRANSFERASE"/>
    <property type="match status" value="1"/>
</dbReference>
<keyword evidence="4" id="KW-0808">Transferase</keyword>
<dbReference type="EMBL" id="SDGZ01000013">
    <property type="protein sequence ID" value="TYC49872.1"/>
    <property type="molecule type" value="Genomic_DNA"/>
</dbReference>
<feature type="domain" description="Bacterial sugar transferase" evidence="3">
    <location>
        <begin position="9"/>
        <end position="197"/>
    </location>
</feature>
<sequence length="203" mass="23281">MTDFYNMTKRGADMLLSLFALVILSPALLMIWGLIKLGDRKHGAFFSQVRVGKDGNRFEIYKFRTMVVNAEDQLDELLKYNDVDGITFKMRRDPRVTKVGAFLRKTSLDELPQFLNVLRGDMAIVGPRPALEREVAAYSEHDLQRLNVLPGITGLWQVSGRSGTTFEYMVEKDLEYIRKRSLLLDLKIIMQTIFVVVVPNDAY</sequence>
<comment type="caution">
    <text evidence="4">The sequence shown here is derived from an EMBL/GenBank/DDBJ whole genome shotgun (WGS) entry which is preliminary data.</text>
</comment>
<evidence type="ECO:0000259" key="3">
    <source>
        <dbReference type="Pfam" id="PF02397"/>
    </source>
</evidence>
<dbReference type="Pfam" id="PF02397">
    <property type="entry name" value="Bac_transf"/>
    <property type="match status" value="1"/>
</dbReference>
<dbReference type="InterPro" id="IPR003362">
    <property type="entry name" value="Bact_transf"/>
</dbReference>
<keyword evidence="2" id="KW-0812">Transmembrane</keyword>
<proteinExistence type="inferred from homology"/>
<dbReference type="PANTHER" id="PTHR30576:SF10">
    <property type="entry name" value="SLL5057 PROTEIN"/>
    <property type="match status" value="1"/>
</dbReference>